<evidence type="ECO:0000256" key="6">
    <source>
        <dbReference type="ARBA" id="ARBA00022962"/>
    </source>
</evidence>
<dbReference type="NCBIfam" id="TIGR01536">
    <property type="entry name" value="asn_synth_AEB"/>
    <property type="match status" value="1"/>
</dbReference>
<dbReference type="CDD" id="cd01991">
    <property type="entry name" value="Asn_synthase_B_C"/>
    <property type="match status" value="1"/>
</dbReference>
<dbReference type="Pfam" id="PF00733">
    <property type="entry name" value="Asn_synthase"/>
    <property type="match status" value="1"/>
</dbReference>
<dbReference type="InterPro" id="IPR006426">
    <property type="entry name" value="Asn_synth_AEB"/>
</dbReference>
<dbReference type="InterPro" id="IPR029055">
    <property type="entry name" value="Ntn_hydrolases_N"/>
</dbReference>
<dbReference type="SUPFAM" id="SSF56235">
    <property type="entry name" value="N-terminal nucleophile aminohydrolases (Ntn hydrolases)"/>
    <property type="match status" value="1"/>
</dbReference>
<dbReference type="InterPro" id="IPR014729">
    <property type="entry name" value="Rossmann-like_a/b/a_fold"/>
</dbReference>
<evidence type="ECO:0000313" key="12">
    <source>
        <dbReference type="EMBL" id="ALN80330.1"/>
    </source>
</evidence>
<dbReference type="PROSITE" id="PS51278">
    <property type="entry name" value="GATASE_TYPE_2"/>
    <property type="match status" value="1"/>
</dbReference>
<dbReference type="PIRSF" id="PIRSF001589">
    <property type="entry name" value="Asn_synthetase_glu-h"/>
    <property type="match status" value="1"/>
</dbReference>
<evidence type="ECO:0000313" key="13">
    <source>
        <dbReference type="Proteomes" id="UP000060787"/>
    </source>
</evidence>
<evidence type="ECO:0000256" key="3">
    <source>
        <dbReference type="ARBA" id="ARBA00012737"/>
    </source>
</evidence>
<feature type="active site" description="For GATase activity" evidence="8">
    <location>
        <position position="2"/>
    </location>
</feature>
<dbReference type="SUPFAM" id="SSF52402">
    <property type="entry name" value="Adenine nucleotide alpha hydrolases-like"/>
    <property type="match status" value="1"/>
</dbReference>
<dbReference type="InterPro" id="IPR051786">
    <property type="entry name" value="ASN_synthetase/amidase"/>
</dbReference>
<feature type="site" description="Important for beta-aspartyl-AMP intermediate formation" evidence="10">
    <location>
        <position position="386"/>
    </location>
</feature>
<dbReference type="GO" id="GO:0006529">
    <property type="term" value="P:asparagine biosynthetic process"/>
    <property type="evidence" value="ECO:0007669"/>
    <property type="project" value="UniProtKB-KW"/>
</dbReference>
<feature type="domain" description="Glutamine amidotransferase type-2" evidence="11">
    <location>
        <begin position="2"/>
        <end position="219"/>
    </location>
</feature>
<dbReference type="Pfam" id="PF13522">
    <property type="entry name" value="GATase_6"/>
    <property type="match status" value="1"/>
</dbReference>
<dbReference type="InterPro" id="IPR017932">
    <property type="entry name" value="GATase_2_dom"/>
</dbReference>
<evidence type="ECO:0000256" key="2">
    <source>
        <dbReference type="ARBA" id="ARBA00005752"/>
    </source>
</evidence>
<evidence type="ECO:0000259" key="11">
    <source>
        <dbReference type="PROSITE" id="PS51278"/>
    </source>
</evidence>
<comment type="similarity">
    <text evidence="2">Belongs to the asparagine synthetase family.</text>
</comment>
<dbReference type="PANTHER" id="PTHR43284">
    <property type="entry name" value="ASPARAGINE SYNTHETASE (GLUTAMINE-HYDROLYZING)"/>
    <property type="match status" value="1"/>
</dbReference>
<dbReference type="GO" id="GO:0005829">
    <property type="term" value="C:cytosol"/>
    <property type="evidence" value="ECO:0007669"/>
    <property type="project" value="TreeGrafter"/>
</dbReference>
<name>A0A0S2F9V2_LYSAN</name>
<organism evidence="12 13">
    <name type="scientific">Lysobacter antibioticus</name>
    <dbReference type="NCBI Taxonomy" id="84531"/>
    <lineage>
        <taxon>Bacteria</taxon>
        <taxon>Pseudomonadati</taxon>
        <taxon>Pseudomonadota</taxon>
        <taxon>Gammaproteobacteria</taxon>
        <taxon>Lysobacterales</taxon>
        <taxon>Lysobacteraceae</taxon>
        <taxon>Lysobacter</taxon>
    </lineage>
</organism>
<dbReference type="STRING" id="84531.LA76x_2191"/>
<dbReference type="InterPro" id="IPR001962">
    <property type="entry name" value="Asn_synthase"/>
</dbReference>
<comment type="pathway">
    <text evidence="1">Amino-acid biosynthesis; L-asparagine biosynthesis; L-asparagine from L-aspartate (L-Gln route): step 1/1.</text>
</comment>
<dbReference type="GO" id="GO:0005524">
    <property type="term" value="F:ATP binding"/>
    <property type="evidence" value="ECO:0007669"/>
    <property type="project" value="UniProtKB-KW"/>
</dbReference>
<evidence type="ECO:0000256" key="8">
    <source>
        <dbReference type="PIRSR" id="PIRSR001589-1"/>
    </source>
</evidence>
<keyword evidence="4 9" id="KW-0547">Nucleotide-binding</keyword>
<comment type="catalytic activity">
    <reaction evidence="7">
        <text>L-aspartate + L-glutamine + ATP + H2O = L-asparagine + L-glutamate + AMP + diphosphate + H(+)</text>
        <dbReference type="Rhea" id="RHEA:12228"/>
        <dbReference type="ChEBI" id="CHEBI:15377"/>
        <dbReference type="ChEBI" id="CHEBI:15378"/>
        <dbReference type="ChEBI" id="CHEBI:29985"/>
        <dbReference type="ChEBI" id="CHEBI:29991"/>
        <dbReference type="ChEBI" id="CHEBI:30616"/>
        <dbReference type="ChEBI" id="CHEBI:33019"/>
        <dbReference type="ChEBI" id="CHEBI:58048"/>
        <dbReference type="ChEBI" id="CHEBI:58359"/>
        <dbReference type="ChEBI" id="CHEBI:456215"/>
        <dbReference type="EC" id="6.3.5.4"/>
    </reaction>
</comment>
<keyword evidence="6 8" id="KW-0315">Glutamine amidotransferase</keyword>
<dbReference type="eggNOG" id="COG0367">
    <property type="taxonomic scope" value="Bacteria"/>
</dbReference>
<proteinExistence type="inferred from homology"/>
<dbReference type="Proteomes" id="UP000060787">
    <property type="component" value="Chromosome"/>
</dbReference>
<gene>
    <name evidence="12" type="primary">asnB</name>
    <name evidence="12" type="ORF">LA76x_2191</name>
</gene>
<dbReference type="EC" id="6.3.5.4" evidence="3"/>
<dbReference type="PATRIC" id="fig|84531.8.peg.2207"/>
<reference evidence="12 13" key="1">
    <citation type="journal article" date="2015" name="BMC Genomics">
        <title>Comparative genomics and metabolic profiling of the genus Lysobacter.</title>
        <authorList>
            <person name="de Bruijn I."/>
            <person name="Cheng X."/>
            <person name="de Jager V."/>
            <person name="Exposito R.G."/>
            <person name="Watrous J."/>
            <person name="Patel N."/>
            <person name="Postma J."/>
            <person name="Dorrestein P.C."/>
            <person name="Kobayashi D."/>
            <person name="Raaijmakers J.M."/>
        </authorList>
    </citation>
    <scope>NUCLEOTIDE SEQUENCE [LARGE SCALE GENOMIC DNA]</scope>
    <source>
        <strain evidence="12 13">76</strain>
    </source>
</reference>
<keyword evidence="8" id="KW-0028">Amino-acid biosynthesis</keyword>
<keyword evidence="12" id="KW-0436">Ligase</keyword>
<dbReference type="Gene3D" id="3.60.20.10">
    <property type="entry name" value="Glutamine Phosphoribosylpyrophosphate, subunit 1, domain 1"/>
    <property type="match status" value="1"/>
</dbReference>
<evidence type="ECO:0000256" key="7">
    <source>
        <dbReference type="ARBA" id="ARBA00048741"/>
    </source>
</evidence>
<feature type="binding site" evidence="9">
    <location>
        <begin position="384"/>
        <end position="385"/>
    </location>
    <ligand>
        <name>ATP</name>
        <dbReference type="ChEBI" id="CHEBI:30616"/>
    </ligand>
</feature>
<evidence type="ECO:0000256" key="10">
    <source>
        <dbReference type="PIRSR" id="PIRSR001589-3"/>
    </source>
</evidence>
<dbReference type="PANTHER" id="PTHR43284:SF1">
    <property type="entry name" value="ASPARAGINE SYNTHETASE"/>
    <property type="match status" value="1"/>
</dbReference>
<dbReference type="Gene3D" id="3.40.50.620">
    <property type="entry name" value="HUPs"/>
    <property type="match status" value="1"/>
</dbReference>
<evidence type="ECO:0000256" key="5">
    <source>
        <dbReference type="ARBA" id="ARBA00022840"/>
    </source>
</evidence>
<feature type="binding site" evidence="9">
    <location>
        <position position="311"/>
    </location>
    <ligand>
        <name>ATP</name>
        <dbReference type="ChEBI" id="CHEBI:30616"/>
    </ligand>
</feature>
<dbReference type="EMBL" id="CP011129">
    <property type="protein sequence ID" value="ALN80330.1"/>
    <property type="molecule type" value="Genomic_DNA"/>
</dbReference>
<keyword evidence="5 9" id="KW-0067">ATP-binding</keyword>
<dbReference type="GO" id="GO:0004066">
    <property type="term" value="F:asparagine synthase (glutamine-hydrolyzing) activity"/>
    <property type="evidence" value="ECO:0007669"/>
    <property type="project" value="UniProtKB-EC"/>
</dbReference>
<keyword evidence="8" id="KW-0061">Asparagine biosynthesis</keyword>
<keyword evidence="13" id="KW-1185">Reference proteome</keyword>
<sequence length="658" mass="72436">MCGLAGLLCPRTDIGHEHLLELAGAMGDALRHRGPDDDGVWADAEHGIALAHRRLSILDLSPLGHQPMASADGRYVIAYNGEVYNFAALREELLELGHAFRGHSDTEVLLAAVVEWGVENAVARCNGMFAIALWDRHEQTLWLARDRVGKKPLYYGWAGDTLVFGSELKALWRHPQFDNGVDRNALALLLRYDYVPSPYAIHTDTFKLMPGALLRFDAATVARGAAAHDPKRDQHSYWQARDRMAAAIRHPFDGDIDAAEDRLDDLLRDAVGLRMVADVPVGVFLSGGTDSSVVTSLMQALSAKPVQSFTIGFEGSHHDEAPLALEVARHLGTAHTELYVSGADALAVVPRLSAMFDEPFADASQVPTALVCALARSQVTVALSGDGGDELFFGYTRYERALRNLRLQRRVPAPLRRWLAKSASGHGEASRAGGFAAFAAEMGAQGIGDVYRNRIVRWRFPQAAVPGSKLPATMYDLAEPLGGVGTPADAMMLADYSVYLPDDLLCKVDRASMAVGLEARAPLLDTHVAEFAWSLPLQFKRGDSGSKYLLKRVLKRYLPDAMVDRGKRGFGAPVTQWLRGDLREWAAGLLDPSRLAQEGYFDAELVGGLWRQFLAGERRWHTHLWNVLMFQAWQEHWKTERNEVGRSVWMSTTGEGGL</sequence>
<evidence type="ECO:0000256" key="1">
    <source>
        <dbReference type="ARBA" id="ARBA00005187"/>
    </source>
</evidence>
<evidence type="ECO:0000256" key="9">
    <source>
        <dbReference type="PIRSR" id="PIRSR001589-2"/>
    </source>
</evidence>
<dbReference type="AlphaFoldDB" id="A0A0S2F9V2"/>
<feature type="binding site" evidence="9">
    <location>
        <position position="105"/>
    </location>
    <ligand>
        <name>L-glutamine</name>
        <dbReference type="ChEBI" id="CHEBI:58359"/>
    </ligand>
</feature>
<accession>A0A0S2F9V2</accession>
<dbReference type="RefSeq" id="WP_057917674.1">
    <property type="nucleotide sequence ID" value="NZ_CP011129.1"/>
</dbReference>
<evidence type="ECO:0000256" key="4">
    <source>
        <dbReference type="ARBA" id="ARBA00022741"/>
    </source>
</evidence>
<dbReference type="KEGG" id="lab:LA76x_2191"/>
<dbReference type="InterPro" id="IPR033738">
    <property type="entry name" value="AsnB_N"/>
</dbReference>
<dbReference type="CDD" id="cd00712">
    <property type="entry name" value="AsnB"/>
    <property type="match status" value="1"/>
</dbReference>
<protein>
    <recommendedName>
        <fullName evidence="3">asparagine synthase (glutamine-hydrolyzing)</fullName>
        <ecNumber evidence="3">6.3.5.4</ecNumber>
    </recommendedName>
</protein>